<keyword evidence="2" id="KW-1185">Reference proteome</keyword>
<gene>
    <name evidence="1" type="ordered locus">Bphy_7166</name>
</gene>
<protein>
    <submittedName>
        <fullName evidence="1">Uncharacterized protein</fullName>
    </submittedName>
</protein>
<sequence>MAAEAEQFQLSRSRFMSSVHSHRRCLALVDRHIAECQGRIARLEEIAAHRNGAGFNADECENLISVMLSVLDSYFIHRRQIIAMIDRQEKGPS</sequence>
<dbReference type="KEGG" id="bph:Bphy_7166"/>
<organism evidence="1 2">
    <name type="scientific">Paraburkholderia phymatum (strain DSM 17167 / CIP 108236 / LMG 21445 / STM815)</name>
    <name type="common">Burkholderia phymatum</name>
    <dbReference type="NCBI Taxonomy" id="391038"/>
    <lineage>
        <taxon>Bacteria</taxon>
        <taxon>Pseudomonadati</taxon>
        <taxon>Pseudomonadota</taxon>
        <taxon>Betaproteobacteria</taxon>
        <taxon>Burkholderiales</taxon>
        <taxon>Burkholderiaceae</taxon>
        <taxon>Paraburkholderia</taxon>
    </lineage>
</organism>
<evidence type="ECO:0000313" key="1">
    <source>
        <dbReference type="EMBL" id="ACC76167.1"/>
    </source>
</evidence>
<dbReference type="Proteomes" id="UP000001192">
    <property type="component" value="Plasmid pBPHY01"/>
</dbReference>
<keyword evidence="1" id="KW-0614">Plasmid</keyword>
<proteinExistence type="predicted"/>
<reference evidence="2" key="1">
    <citation type="journal article" date="2014" name="Stand. Genomic Sci.">
        <title>Complete genome sequence of Burkholderia phymatum STM815(T), a broad host range and efficient nitrogen-fixing symbiont of Mimosa species.</title>
        <authorList>
            <person name="Moulin L."/>
            <person name="Klonowska A."/>
            <person name="Caroline B."/>
            <person name="Booth K."/>
            <person name="Vriezen J.A."/>
            <person name="Melkonian R."/>
            <person name="James E.K."/>
            <person name="Young J.P."/>
            <person name="Bena G."/>
            <person name="Hauser L."/>
            <person name="Land M."/>
            <person name="Kyrpides N."/>
            <person name="Bruce D."/>
            <person name="Chain P."/>
            <person name="Copeland A."/>
            <person name="Pitluck S."/>
            <person name="Woyke T."/>
            <person name="Lizotte-Waniewski M."/>
            <person name="Bristow J."/>
            <person name="Riley M."/>
        </authorList>
    </citation>
    <scope>NUCLEOTIDE SEQUENCE [LARGE SCALE GENOMIC DNA]</scope>
    <source>
        <strain evidence="2">DSM 17167 / CIP 108236 / LMG 21445 / STM815</strain>
        <plasmid evidence="2">Plasmid pBPHY01</plasmid>
    </source>
</reference>
<name>B2JUJ6_PARP8</name>
<dbReference type="AlphaFoldDB" id="B2JUJ6"/>
<accession>B2JUJ6</accession>
<geneLocation type="plasmid" evidence="1 2">
    <name>pBPHY01</name>
</geneLocation>
<dbReference type="EMBL" id="CP001045">
    <property type="protein sequence ID" value="ACC76167.1"/>
    <property type="molecule type" value="Genomic_DNA"/>
</dbReference>
<evidence type="ECO:0000313" key="2">
    <source>
        <dbReference type="Proteomes" id="UP000001192"/>
    </source>
</evidence>
<dbReference type="HOGENOM" id="CLU_2394152_0_0_4"/>